<gene>
    <name evidence="1" type="ORF">Pan14r_04420</name>
</gene>
<comment type="caution">
    <text evidence="1">The sequence shown here is derived from an EMBL/GenBank/DDBJ whole genome shotgun (WGS) entry which is preliminary data.</text>
</comment>
<keyword evidence="2" id="KW-1185">Reference proteome</keyword>
<dbReference type="AlphaFoldDB" id="A0A5C5XYY7"/>
<protein>
    <submittedName>
        <fullName evidence="1">Uncharacterized protein</fullName>
    </submittedName>
</protein>
<dbReference type="Proteomes" id="UP000317238">
    <property type="component" value="Unassembled WGS sequence"/>
</dbReference>
<accession>A0A5C5XYY7</accession>
<organism evidence="1 2">
    <name type="scientific">Crateriforma conspicua</name>
    <dbReference type="NCBI Taxonomy" id="2527996"/>
    <lineage>
        <taxon>Bacteria</taxon>
        <taxon>Pseudomonadati</taxon>
        <taxon>Planctomycetota</taxon>
        <taxon>Planctomycetia</taxon>
        <taxon>Planctomycetales</taxon>
        <taxon>Planctomycetaceae</taxon>
        <taxon>Crateriforma</taxon>
    </lineage>
</organism>
<evidence type="ECO:0000313" key="1">
    <source>
        <dbReference type="EMBL" id="TWT68200.1"/>
    </source>
</evidence>
<proteinExistence type="predicted"/>
<sequence length="74" mass="8494">MSSRQQKLDSAVRTAYDSQPHAVDAIAFNPRNRERFLELVRSSFADAEEEEALKHLEKLRKRGSRNGGLPRKAR</sequence>
<dbReference type="EMBL" id="SJPL01000001">
    <property type="protein sequence ID" value="TWT68200.1"/>
    <property type="molecule type" value="Genomic_DNA"/>
</dbReference>
<reference evidence="1 2" key="1">
    <citation type="submission" date="2019-02" db="EMBL/GenBank/DDBJ databases">
        <title>Deep-cultivation of Planctomycetes and their phenomic and genomic characterization uncovers novel biology.</title>
        <authorList>
            <person name="Wiegand S."/>
            <person name="Jogler M."/>
            <person name="Boedeker C."/>
            <person name="Pinto D."/>
            <person name="Vollmers J."/>
            <person name="Rivas-Marin E."/>
            <person name="Kohn T."/>
            <person name="Peeters S.H."/>
            <person name="Heuer A."/>
            <person name="Rast P."/>
            <person name="Oberbeckmann S."/>
            <person name="Bunk B."/>
            <person name="Jeske O."/>
            <person name="Meyerdierks A."/>
            <person name="Storesund J.E."/>
            <person name="Kallscheuer N."/>
            <person name="Luecker S."/>
            <person name="Lage O.M."/>
            <person name="Pohl T."/>
            <person name="Merkel B.J."/>
            <person name="Hornburger P."/>
            <person name="Mueller R.-W."/>
            <person name="Bruemmer F."/>
            <person name="Labrenz M."/>
            <person name="Spormann A.M."/>
            <person name="Op Den Camp H."/>
            <person name="Overmann J."/>
            <person name="Amann R."/>
            <person name="Jetten M.S.M."/>
            <person name="Mascher T."/>
            <person name="Medema M.H."/>
            <person name="Devos D.P."/>
            <person name="Kaster A.-K."/>
            <person name="Ovreas L."/>
            <person name="Rohde M."/>
            <person name="Galperin M.Y."/>
            <person name="Jogler C."/>
        </authorList>
    </citation>
    <scope>NUCLEOTIDE SEQUENCE [LARGE SCALE GENOMIC DNA]</scope>
    <source>
        <strain evidence="1 2">Pan14r</strain>
    </source>
</reference>
<evidence type="ECO:0000313" key="2">
    <source>
        <dbReference type="Proteomes" id="UP000317238"/>
    </source>
</evidence>
<name>A0A5C5XYY7_9PLAN</name>